<evidence type="ECO:0000256" key="1">
    <source>
        <dbReference type="SAM" id="MobiDB-lite"/>
    </source>
</evidence>
<accession>A0A2A9NL75</accession>
<dbReference type="AlphaFoldDB" id="A0A2A9NL75"/>
<reference evidence="2 3" key="1">
    <citation type="submission" date="2014-02" db="EMBL/GenBank/DDBJ databases">
        <title>Transposable element dynamics among asymbiotic and ectomycorrhizal Amanita fungi.</title>
        <authorList>
            <consortium name="DOE Joint Genome Institute"/>
            <person name="Hess J."/>
            <person name="Skrede I."/>
            <person name="Wolfe B."/>
            <person name="LaButti K."/>
            <person name="Ohm R.A."/>
            <person name="Grigoriev I.V."/>
            <person name="Pringle A."/>
        </authorList>
    </citation>
    <scope>NUCLEOTIDE SEQUENCE [LARGE SCALE GENOMIC DNA]</scope>
    <source>
        <strain evidence="2 3">SKay4041</strain>
    </source>
</reference>
<dbReference type="Proteomes" id="UP000242287">
    <property type="component" value="Unassembled WGS sequence"/>
</dbReference>
<dbReference type="STRING" id="703135.A0A2A9NL75"/>
<keyword evidence="3" id="KW-1185">Reference proteome</keyword>
<proteinExistence type="predicted"/>
<organism evidence="2 3">
    <name type="scientific">Amanita thiersii Skay4041</name>
    <dbReference type="NCBI Taxonomy" id="703135"/>
    <lineage>
        <taxon>Eukaryota</taxon>
        <taxon>Fungi</taxon>
        <taxon>Dikarya</taxon>
        <taxon>Basidiomycota</taxon>
        <taxon>Agaricomycotina</taxon>
        <taxon>Agaricomycetes</taxon>
        <taxon>Agaricomycetidae</taxon>
        <taxon>Agaricales</taxon>
        <taxon>Pluteineae</taxon>
        <taxon>Amanitaceae</taxon>
        <taxon>Amanita</taxon>
    </lineage>
</organism>
<feature type="region of interest" description="Disordered" evidence="1">
    <location>
        <begin position="43"/>
        <end position="86"/>
    </location>
</feature>
<gene>
    <name evidence="2" type="ORF">AMATHDRAFT_65537</name>
</gene>
<dbReference type="OrthoDB" id="2739946at2759"/>
<name>A0A2A9NL75_9AGAR</name>
<evidence type="ECO:0000313" key="3">
    <source>
        <dbReference type="Proteomes" id="UP000242287"/>
    </source>
</evidence>
<evidence type="ECO:0000313" key="2">
    <source>
        <dbReference type="EMBL" id="PFH48423.1"/>
    </source>
</evidence>
<dbReference type="EMBL" id="KZ302063">
    <property type="protein sequence ID" value="PFH48423.1"/>
    <property type="molecule type" value="Genomic_DNA"/>
</dbReference>
<sequence length="201" mass="22388">MTRSSRSVPTYKECKKAFKQQAKEAGITSKPEVYALWNKAVKETERDKASKPPSIVTRNGRRMDGVTWRGSGFISPSKVEEEGGKASVTALDRDDCGMSDREEDVAAGQVRIEKENGVTTTTTTTRLVCLFDVARPSKPRGIKKHFEVVDRPERVIILDDEEFSEYGDGDYVEEWEEIHVDRGGGVGNLNKSFAEVLRNGA</sequence>
<protein>
    <submittedName>
        <fullName evidence="2">Uncharacterized protein</fullName>
    </submittedName>
</protein>